<accession>A0A9P4Q700</accession>
<gene>
    <name evidence="2" type="ORF">K431DRAFT_63587</name>
</gene>
<reference evidence="2" key="1">
    <citation type="journal article" date="2020" name="Stud. Mycol.">
        <title>101 Dothideomycetes genomes: a test case for predicting lifestyles and emergence of pathogens.</title>
        <authorList>
            <person name="Haridas S."/>
            <person name="Albert R."/>
            <person name="Binder M."/>
            <person name="Bloem J."/>
            <person name="Labutti K."/>
            <person name="Salamov A."/>
            <person name="Andreopoulos B."/>
            <person name="Baker S."/>
            <person name="Barry K."/>
            <person name="Bills G."/>
            <person name="Bluhm B."/>
            <person name="Cannon C."/>
            <person name="Castanera R."/>
            <person name="Culley D."/>
            <person name="Daum C."/>
            <person name="Ezra D."/>
            <person name="Gonzalez J."/>
            <person name="Henrissat B."/>
            <person name="Kuo A."/>
            <person name="Liang C."/>
            <person name="Lipzen A."/>
            <person name="Lutzoni F."/>
            <person name="Magnuson J."/>
            <person name="Mondo S."/>
            <person name="Nolan M."/>
            <person name="Ohm R."/>
            <person name="Pangilinan J."/>
            <person name="Park H.-J."/>
            <person name="Ramirez L."/>
            <person name="Alfaro M."/>
            <person name="Sun H."/>
            <person name="Tritt A."/>
            <person name="Yoshinaga Y."/>
            <person name="Zwiers L.-H."/>
            <person name="Turgeon B."/>
            <person name="Goodwin S."/>
            <person name="Spatafora J."/>
            <person name="Crous P."/>
            <person name="Grigoriev I."/>
        </authorList>
    </citation>
    <scope>NUCLEOTIDE SEQUENCE</scope>
    <source>
        <strain evidence="2">CBS 116435</strain>
    </source>
</reference>
<feature type="signal peptide" evidence="1">
    <location>
        <begin position="1"/>
        <end position="16"/>
    </location>
</feature>
<organism evidence="2 3">
    <name type="scientific">Polychaeton citri CBS 116435</name>
    <dbReference type="NCBI Taxonomy" id="1314669"/>
    <lineage>
        <taxon>Eukaryota</taxon>
        <taxon>Fungi</taxon>
        <taxon>Dikarya</taxon>
        <taxon>Ascomycota</taxon>
        <taxon>Pezizomycotina</taxon>
        <taxon>Dothideomycetes</taxon>
        <taxon>Dothideomycetidae</taxon>
        <taxon>Capnodiales</taxon>
        <taxon>Capnodiaceae</taxon>
        <taxon>Polychaeton</taxon>
    </lineage>
</organism>
<proteinExistence type="predicted"/>
<name>A0A9P4Q700_9PEZI</name>
<evidence type="ECO:0000313" key="2">
    <source>
        <dbReference type="EMBL" id="KAF2721772.1"/>
    </source>
</evidence>
<comment type="caution">
    <text evidence="2">The sequence shown here is derived from an EMBL/GenBank/DDBJ whole genome shotgun (WGS) entry which is preliminary data.</text>
</comment>
<evidence type="ECO:0000256" key="1">
    <source>
        <dbReference type="SAM" id="SignalP"/>
    </source>
</evidence>
<keyword evidence="3" id="KW-1185">Reference proteome</keyword>
<dbReference type="EMBL" id="MU003787">
    <property type="protein sequence ID" value="KAF2721772.1"/>
    <property type="molecule type" value="Genomic_DNA"/>
</dbReference>
<dbReference type="Proteomes" id="UP000799441">
    <property type="component" value="Unassembled WGS sequence"/>
</dbReference>
<feature type="chain" id="PRO_5040288210" evidence="1">
    <location>
        <begin position="17"/>
        <end position="166"/>
    </location>
</feature>
<dbReference type="AlphaFoldDB" id="A0A9P4Q700"/>
<evidence type="ECO:0000313" key="3">
    <source>
        <dbReference type="Proteomes" id="UP000799441"/>
    </source>
</evidence>
<sequence>MFVCLILFSSCLTYRAELHKSALFCLLDCHRILSILTRERSRQWIENQTLTIISSPDQFLNVSISPKQVTRLYLANHVPALRSLKALLVFQKPSLRSALVHLEQRLDHAIQRLPSRGGHAGRPDPTQTRARESMAWHGMAVHQLRKLRYQQHISWRGARAHASTAD</sequence>
<keyword evidence="1" id="KW-0732">Signal</keyword>
<protein>
    <submittedName>
        <fullName evidence="2">Uncharacterized protein</fullName>
    </submittedName>
</protein>